<protein>
    <submittedName>
        <fullName evidence="2">SET domain-containing protein-lysine N-methyltransferase</fullName>
    </submittedName>
</protein>
<evidence type="ECO:0000259" key="1">
    <source>
        <dbReference type="PROSITE" id="PS50280"/>
    </source>
</evidence>
<dbReference type="InterPro" id="IPR001214">
    <property type="entry name" value="SET_dom"/>
</dbReference>
<proteinExistence type="predicted"/>
<dbReference type="CDD" id="cd10540">
    <property type="entry name" value="SET_SpSet7-like"/>
    <property type="match status" value="1"/>
</dbReference>
<sequence length="127" mass="13995">MMLSLPHLFVAPSALGGRGVFTARAIEAGTIIELAPVILLSAEDRALVHRTHLHDYYFQWDGEQAAIALGLGSLYNHSGEPNAEFELDYDFEQIRFVALRTIAAGEEITIDYRSGAPGMELWFATEA</sequence>
<dbReference type="Gene3D" id="2.170.270.10">
    <property type="entry name" value="SET domain"/>
    <property type="match status" value="1"/>
</dbReference>
<dbReference type="Proteomes" id="UP000650081">
    <property type="component" value="Unassembled WGS sequence"/>
</dbReference>
<reference evidence="2" key="1">
    <citation type="submission" date="2020-08" db="EMBL/GenBank/DDBJ databases">
        <title>Lewinella bacteria from marine environments.</title>
        <authorList>
            <person name="Zhong Y."/>
        </authorList>
    </citation>
    <scope>NUCLEOTIDE SEQUENCE</scope>
    <source>
        <strain evidence="2">KCTC 42187</strain>
    </source>
</reference>
<keyword evidence="3" id="KW-1185">Reference proteome</keyword>
<dbReference type="SMART" id="SM00317">
    <property type="entry name" value="SET"/>
    <property type="match status" value="1"/>
</dbReference>
<name>A0A923PPV2_9BACT</name>
<dbReference type="InterPro" id="IPR046341">
    <property type="entry name" value="SET_dom_sf"/>
</dbReference>
<dbReference type="EMBL" id="JACSIT010000139">
    <property type="protein sequence ID" value="MBC6995596.1"/>
    <property type="molecule type" value="Genomic_DNA"/>
</dbReference>
<dbReference type="Pfam" id="PF00856">
    <property type="entry name" value="SET"/>
    <property type="match status" value="1"/>
</dbReference>
<dbReference type="AlphaFoldDB" id="A0A923PPV2"/>
<accession>A0A923PPV2</accession>
<dbReference type="SUPFAM" id="SSF82199">
    <property type="entry name" value="SET domain"/>
    <property type="match status" value="1"/>
</dbReference>
<dbReference type="PIRSF" id="PIRSF022536">
    <property type="entry name" value="A612L_SET"/>
    <property type="match status" value="1"/>
</dbReference>
<dbReference type="InterPro" id="IPR009207">
    <property type="entry name" value="SET7_MeTrfase"/>
</dbReference>
<feature type="domain" description="SET" evidence="1">
    <location>
        <begin position="6"/>
        <end position="113"/>
    </location>
</feature>
<dbReference type="GO" id="GO:0062122">
    <property type="term" value="F:histone H3K37 methyltransferase activity"/>
    <property type="evidence" value="ECO:0007669"/>
    <property type="project" value="InterPro"/>
</dbReference>
<evidence type="ECO:0000313" key="3">
    <source>
        <dbReference type="Proteomes" id="UP000650081"/>
    </source>
</evidence>
<dbReference type="PROSITE" id="PS50280">
    <property type="entry name" value="SET"/>
    <property type="match status" value="1"/>
</dbReference>
<gene>
    <name evidence="2" type="ORF">H9S92_15620</name>
</gene>
<comment type="caution">
    <text evidence="2">The sequence shown here is derived from an EMBL/GenBank/DDBJ whole genome shotgun (WGS) entry which is preliminary data.</text>
</comment>
<organism evidence="2 3">
    <name type="scientific">Neolewinella lacunae</name>
    <dbReference type="NCBI Taxonomy" id="1517758"/>
    <lineage>
        <taxon>Bacteria</taxon>
        <taxon>Pseudomonadati</taxon>
        <taxon>Bacteroidota</taxon>
        <taxon>Saprospiria</taxon>
        <taxon>Saprospirales</taxon>
        <taxon>Lewinellaceae</taxon>
        <taxon>Neolewinella</taxon>
    </lineage>
</organism>
<evidence type="ECO:0000313" key="2">
    <source>
        <dbReference type="EMBL" id="MBC6995596.1"/>
    </source>
</evidence>